<dbReference type="InterPro" id="IPR036388">
    <property type="entry name" value="WH-like_DNA-bd_sf"/>
</dbReference>
<dbReference type="NCBIfam" id="TIGR01446">
    <property type="entry name" value="DnaD_dom"/>
    <property type="match status" value="1"/>
</dbReference>
<dbReference type="SUPFAM" id="SSF46785">
    <property type="entry name" value="Winged helix' DNA-binding domain"/>
    <property type="match status" value="1"/>
</dbReference>
<comment type="caution">
    <text evidence="4">The sequence shown here is derived from an EMBL/GenBank/DDBJ whole genome shotgun (WGS) entry which is preliminary data.</text>
</comment>
<dbReference type="InterPro" id="IPR036390">
    <property type="entry name" value="WH_DNA-bd_sf"/>
</dbReference>
<evidence type="ECO:0000313" key="5">
    <source>
        <dbReference type="Proteomes" id="UP001500920"/>
    </source>
</evidence>
<accession>A0ABP7EVR9</accession>
<evidence type="ECO:0000259" key="2">
    <source>
        <dbReference type="Pfam" id="PF07261"/>
    </source>
</evidence>
<dbReference type="InterPro" id="IPR053843">
    <property type="entry name" value="DnaD_N"/>
</dbReference>
<feature type="domain" description="DnaD N-terminal" evidence="3">
    <location>
        <begin position="14"/>
        <end position="109"/>
    </location>
</feature>
<evidence type="ECO:0000259" key="3">
    <source>
        <dbReference type="Pfam" id="PF21984"/>
    </source>
</evidence>
<dbReference type="EMBL" id="BAABCK010000023">
    <property type="protein sequence ID" value="GAA3725873.1"/>
    <property type="molecule type" value="Genomic_DNA"/>
</dbReference>
<evidence type="ECO:0000313" key="4">
    <source>
        <dbReference type="EMBL" id="GAA3725873.1"/>
    </source>
</evidence>
<organism evidence="4 5">
    <name type="scientific">Salinicoccus jeotgali</name>
    <dbReference type="NCBI Taxonomy" id="381634"/>
    <lineage>
        <taxon>Bacteria</taxon>
        <taxon>Bacillati</taxon>
        <taxon>Bacillota</taxon>
        <taxon>Bacilli</taxon>
        <taxon>Bacillales</taxon>
        <taxon>Staphylococcaceae</taxon>
        <taxon>Salinicoccus</taxon>
    </lineage>
</organism>
<dbReference type="InterPro" id="IPR034829">
    <property type="entry name" value="DnaD-like_sf"/>
</dbReference>
<dbReference type="PANTHER" id="PTHR37293">
    <property type="entry name" value="PHAGE REPLICATION PROTEIN-RELATED"/>
    <property type="match status" value="1"/>
</dbReference>
<dbReference type="RefSeq" id="WP_344703000.1">
    <property type="nucleotide sequence ID" value="NZ_BAABCK010000023.1"/>
</dbReference>
<dbReference type="Proteomes" id="UP001500920">
    <property type="component" value="Unassembled WGS sequence"/>
</dbReference>
<reference evidence="5" key="1">
    <citation type="journal article" date="2019" name="Int. J. Syst. Evol. Microbiol.">
        <title>The Global Catalogue of Microorganisms (GCM) 10K type strain sequencing project: providing services to taxonomists for standard genome sequencing and annotation.</title>
        <authorList>
            <consortium name="The Broad Institute Genomics Platform"/>
            <consortium name="The Broad Institute Genome Sequencing Center for Infectious Disease"/>
            <person name="Wu L."/>
            <person name="Ma J."/>
        </authorList>
    </citation>
    <scope>NUCLEOTIDE SEQUENCE [LARGE SCALE GENOMIC DNA]</scope>
    <source>
        <strain evidence="5">JCM 16981</strain>
    </source>
</reference>
<comment type="similarity">
    <text evidence="1">Belongs to the DnaB/DnaD family.</text>
</comment>
<dbReference type="Gene3D" id="1.10.10.630">
    <property type="entry name" value="DnaD domain-like"/>
    <property type="match status" value="1"/>
</dbReference>
<gene>
    <name evidence="4" type="ORF">GCM10022378_14700</name>
</gene>
<name>A0ABP7EVR9_9STAP</name>
<keyword evidence="5" id="KW-1185">Reference proteome</keyword>
<feature type="domain" description="DnaB/C C-terminal" evidence="2">
    <location>
        <begin position="121"/>
        <end position="179"/>
    </location>
</feature>
<sequence>MLADYIQYMNVPVNKILLDNYSKLGLDEKSLIIVIRLSDIRQKSAELPDFKHLSEGMTISFGEVSDVIQHLIENGLLEVETVKDEGRYVEHFSLEPLFRKLPQFIEEKAAEPDPSEIRSLFEYIEALYGRVISPNEFERINSWLEDPANSAESIKEAVDLAYQNQVTSLQYVERILSQPRSKKSPQTSTHMPLRSWLEGEDVFD</sequence>
<dbReference type="SUPFAM" id="SSF158499">
    <property type="entry name" value="DnaD domain-like"/>
    <property type="match status" value="1"/>
</dbReference>
<dbReference type="Gene3D" id="1.10.10.10">
    <property type="entry name" value="Winged helix-like DNA-binding domain superfamily/Winged helix DNA-binding domain"/>
    <property type="match status" value="1"/>
</dbReference>
<dbReference type="Pfam" id="PF21984">
    <property type="entry name" value="DnaD_N"/>
    <property type="match status" value="1"/>
</dbReference>
<dbReference type="InterPro" id="IPR053162">
    <property type="entry name" value="DnaD"/>
</dbReference>
<dbReference type="InterPro" id="IPR006343">
    <property type="entry name" value="DnaB/C_C"/>
</dbReference>
<dbReference type="Pfam" id="PF07261">
    <property type="entry name" value="DnaB_2"/>
    <property type="match status" value="1"/>
</dbReference>
<evidence type="ECO:0008006" key="6">
    <source>
        <dbReference type="Google" id="ProtNLM"/>
    </source>
</evidence>
<evidence type="ECO:0000256" key="1">
    <source>
        <dbReference type="ARBA" id="ARBA00093462"/>
    </source>
</evidence>
<protein>
    <recommendedName>
        <fullName evidence="6">DnaD domain-containing protein</fullName>
    </recommendedName>
</protein>
<dbReference type="PANTHER" id="PTHR37293:SF5">
    <property type="entry name" value="DNA REPLICATION PROTEIN"/>
    <property type="match status" value="1"/>
</dbReference>
<proteinExistence type="inferred from homology"/>